<reference evidence="9 10" key="1">
    <citation type="submission" date="2020-08" db="EMBL/GenBank/DDBJ databases">
        <title>Cohnella phylogeny.</title>
        <authorList>
            <person name="Dunlap C."/>
        </authorList>
    </citation>
    <scope>NUCLEOTIDE SEQUENCE [LARGE SCALE GENOMIC DNA]</scope>
    <source>
        <strain evidence="9 10">DSM 25241</strain>
    </source>
</reference>
<evidence type="ECO:0000313" key="9">
    <source>
        <dbReference type="EMBL" id="MBB6636502.1"/>
    </source>
</evidence>
<feature type="domain" description="ABC transmembrane type-1" evidence="8">
    <location>
        <begin position="58"/>
        <end position="236"/>
    </location>
</feature>
<feature type="transmembrane region" description="Helical" evidence="7">
    <location>
        <begin position="12"/>
        <end position="32"/>
    </location>
</feature>
<dbReference type="InterPro" id="IPR035906">
    <property type="entry name" value="MetI-like_sf"/>
</dbReference>
<feature type="transmembrane region" description="Helical" evidence="7">
    <location>
        <begin position="219"/>
        <end position="241"/>
    </location>
</feature>
<dbReference type="PROSITE" id="PS50928">
    <property type="entry name" value="ABC_TM1"/>
    <property type="match status" value="1"/>
</dbReference>
<evidence type="ECO:0000256" key="3">
    <source>
        <dbReference type="ARBA" id="ARBA00022475"/>
    </source>
</evidence>
<keyword evidence="6 7" id="KW-0472">Membrane</keyword>
<dbReference type="AlphaFoldDB" id="A0A841SZ08"/>
<organism evidence="9 10">
    <name type="scientific">Cohnella thailandensis</name>
    <dbReference type="NCBI Taxonomy" id="557557"/>
    <lineage>
        <taxon>Bacteria</taxon>
        <taxon>Bacillati</taxon>
        <taxon>Bacillota</taxon>
        <taxon>Bacilli</taxon>
        <taxon>Bacillales</taxon>
        <taxon>Paenibacillaceae</taxon>
        <taxon>Cohnella</taxon>
    </lineage>
</organism>
<keyword evidence="3" id="KW-1003">Cell membrane</keyword>
<feature type="transmembrane region" description="Helical" evidence="7">
    <location>
        <begin position="65"/>
        <end position="86"/>
    </location>
</feature>
<evidence type="ECO:0000313" key="10">
    <source>
        <dbReference type="Proteomes" id="UP000535838"/>
    </source>
</evidence>
<evidence type="ECO:0000256" key="1">
    <source>
        <dbReference type="ARBA" id="ARBA00004651"/>
    </source>
</evidence>
<protein>
    <submittedName>
        <fullName evidence="9">ABC transporter permease</fullName>
    </submittedName>
</protein>
<keyword evidence="4 7" id="KW-0812">Transmembrane</keyword>
<dbReference type="GO" id="GO:0005886">
    <property type="term" value="C:plasma membrane"/>
    <property type="evidence" value="ECO:0007669"/>
    <property type="project" value="UniProtKB-SubCell"/>
</dbReference>
<dbReference type="Gene3D" id="1.10.3720.10">
    <property type="entry name" value="MetI-like"/>
    <property type="match status" value="1"/>
</dbReference>
<dbReference type="RefSeq" id="WP_185121727.1">
    <property type="nucleotide sequence ID" value="NZ_JACJVQ010000018.1"/>
</dbReference>
<dbReference type="Proteomes" id="UP000535838">
    <property type="component" value="Unassembled WGS sequence"/>
</dbReference>
<dbReference type="GO" id="GO:0055085">
    <property type="term" value="P:transmembrane transport"/>
    <property type="evidence" value="ECO:0007669"/>
    <property type="project" value="InterPro"/>
</dbReference>
<dbReference type="InterPro" id="IPR000515">
    <property type="entry name" value="MetI-like"/>
</dbReference>
<feature type="transmembrane region" description="Helical" evidence="7">
    <location>
        <begin position="93"/>
        <end position="118"/>
    </location>
</feature>
<accession>A0A841SZ08</accession>
<dbReference type="PANTHER" id="PTHR30151:SF20">
    <property type="entry name" value="ABC TRANSPORTER PERMEASE PROTEIN HI_0355-RELATED"/>
    <property type="match status" value="1"/>
</dbReference>
<keyword evidence="10" id="KW-1185">Reference proteome</keyword>
<feature type="transmembrane region" description="Helical" evidence="7">
    <location>
        <begin position="177"/>
        <end position="199"/>
    </location>
</feature>
<evidence type="ECO:0000256" key="2">
    <source>
        <dbReference type="ARBA" id="ARBA00022448"/>
    </source>
</evidence>
<dbReference type="Pfam" id="PF00528">
    <property type="entry name" value="BPD_transp_1"/>
    <property type="match status" value="1"/>
</dbReference>
<name>A0A841SZ08_9BACL</name>
<keyword evidence="2 7" id="KW-0813">Transport</keyword>
<evidence type="ECO:0000256" key="4">
    <source>
        <dbReference type="ARBA" id="ARBA00022692"/>
    </source>
</evidence>
<dbReference type="SUPFAM" id="SSF161098">
    <property type="entry name" value="MetI-like"/>
    <property type="match status" value="1"/>
</dbReference>
<comment type="similarity">
    <text evidence="7">Belongs to the binding-protein-dependent transport system permease family.</text>
</comment>
<evidence type="ECO:0000259" key="8">
    <source>
        <dbReference type="PROSITE" id="PS50928"/>
    </source>
</evidence>
<sequence>MRLGRSMRALSVALTIIGLMALWQIICWAGSIPEYILPPPSDILLRMIEDADSLYRHSLITLWEVFLGFAMAVVIGIPLAILLVYSRYISQSFFPIIVGIHCVPMVSLAPLLIIWFGFGLLTKVLIAFLISFFPIVINTTVGLRSMEKEMLNLAKSLRASSAQTFLYFRLPKALPSIFGGLKVGITLAIVGAIVAEFVASEKGLGYLQLMANSQLDVTMEFAVIFTLGIIGIGLFNLVGWIERLSMPWYHATRKEAD</sequence>
<proteinExistence type="inferred from homology"/>
<comment type="subcellular location">
    <subcellularLocation>
        <location evidence="1 7">Cell membrane</location>
        <topology evidence="1 7">Multi-pass membrane protein</topology>
    </subcellularLocation>
</comment>
<evidence type="ECO:0000256" key="7">
    <source>
        <dbReference type="RuleBase" id="RU363032"/>
    </source>
</evidence>
<comment type="caution">
    <text evidence="9">The sequence shown here is derived from an EMBL/GenBank/DDBJ whole genome shotgun (WGS) entry which is preliminary data.</text>
</comment>
<evidence type="ECO:0000256" key="5">
    <source>
        <dbReference type="ARBA" id="ARBA00022989"/>
    </source>
</evidence>
<dbReference type="EMBL" id="JACJVQ010000018">
    <property type="protein sequence ID" value="MBB6636502.1"/>
    <property type="molecule type" value="Genomic_DNA"/>
</dbReference>
<evidence type="ECO:0000256" key="6">
    <source>
        <dbReference type="ARBA" id="ARBA00023136"/>
    </source>
</evidence>
<dbReference type="PANTHER" id="PTHR30151">
    <property type="entry name" value="ALKANE SULFONATE ABC TRANSPORTER-RELATED, MEMBRANE SUBUNIT"/>
    <property type="match status" value="1"/>
</dbReference>
<gene>
    <name evidence="9" type="ORF">H7B67_20465</name>
</gene>
<keyword evidence="5 7" id="KW-1133">Transmembrane helix</keyword>
<dbReference type="CDD" id="cd06261">
    <property type="entry name" value="TM_PBP2"/>
    <property type="match status" value="1"/>
</dbReference>
<feature type="transmembrane region" description="Helical" evidence="7">
    <location>
        <begin position="124"/>
        <end position="143"/>
    </location>
</feature>